<organism evidence="2 3">
    <name type="scientific">Vulcanisaeta moutnovskia (strain 768-28)</name>
    <dbReference type="NCBI Taxonomy" id="985053"/>
    <lineage>
        <taxon>Archaea</taxon>
        <taxon>Thermoproteota</taxon>
        <taxon>Thermoprotei</taxon>
        <taxon>Thermoproteales</taxon>
        <taxon>Thermoproteaceae</taxon>
        <taxon>Vulcanisaeta</taxon>
    </lineage>
</organism>
<keyword evidence="1" id="KW-0472">Membrane</keyword>
<dbReference type="HOGENOM" id="CLU_1101001_0_0_2"/>
<evidence type="ECO:0000256" key="1">
    <source>
        <dbReference type="SAM" id="Phobius"/>
    </source>
</evidence>
<keyword evidence="3" id="KW-1185">Reference proteome</keyword>
<dbReference type="eggNOG" id="arCOG13831">
    <property type="taxonomic scope" value="Archaea"/>
</dbReference>
<dbReference type="AlphaFoldDB" id="F0QVE6"/>
<keyword evidence="1" id="KW-1133">Transmembrane helix</keyword>
<dbReference type="EMBL" id="CP002529">
    <property type="protein sequence ID" value="ADY02048.1"/>
    <property type="molecule type" value="Genomic_DNA"/>
</dbReference>
<dbReference type="RefSeq" id="WP_013605210.1">
    <property type="nucleotide sequence ID" value="NC_015151.1"/>
</dbReference>
<evidence type="ECO:0000313" key="3">
    <source>
        <dbReference type="Proteomes" id="UP000007485"/>
    </source>
</evidence>
<dbReference type="Proteomes" id="UP000007485">
    <property type="component" value="Chromosome"/>
</dbReference>
<feature type="transmembrane region" description="Helical" evidence="1">
    <location>
        <begin position="6"/>
        <end position="26"/>
    </location>
</feature>
<accession>F0QVE6</accession>
<protein>
    <submittedName>
        <fullName evidence="2">Uncharacterized protein</fullName>
    </submittedName>
</protein>
<sequence length="252" mass="27909">MMKTTLLIAVMIAAVVIIGATTYLALSMRSSPESAILSTRELLSRNVSLTYNIVVSPAFIINNELPGISGIPFQSGQLMGVITISRTPINDATVINGTLSFGHLVKTGNNFDLAFWRYDDELCYAMELNFLGQQTITHCAPYMNVTRYVTTVLNESKYIGTGMWNSKTTYCFTATITITPTQGGVQELPLIINVTELCILSNGIPTNISIYVYPEHQIGFSNMFMNINMTLLSYSFTFNQYEFAQVTRGLIP</sequence>
<dbReference type="KEGG" id="vmo:VMUT_1847"/>
<dbReference type="GeneID" id="10289499"/>
<proteinExistence type="predicted"/>
<gene>
    <name evidence="2" type="ordered locus">VMUT_1847</name>
</gene>
<keyword evidence="1" id="KW-0812">Transmembrane</keyword>
<name>F0QVE6_VULM7</name>
<evidence type="ECO:0000313" key="2">
    <source>
        <dbReference type="EMBL" id="ADY02048.1"/>
    </source>
</evidence>
<reference evidence="2 3" key="1">
    <citation type="journal article" date="2011" name="J. Bacteriol.">
        <title>Complete genome sequence of 'Vulcanisaeta moutnovskia' strain 768-28, a novel member of the hyperthermophilic crenarchaeal genus vulcanisaeta.</title>
        <authorList>
            <person name="Gumerov V.M."/>
            <person name="Mardanov A.V."/>
            <person name="Beletsky A.V."/>
            <person name="Prokofeva M.I."/>
            <person name="Bonch-Osmolovskaya E.A."/>
            <person name="Ravin N.V."/>
            <person name="Skryabin K.G."/>
        </authorList>
    </citation>
    <scope>NUCLEOTIDE SEQUENCE [LARGE SCALE GENOMIC DNA]</scope>
    <source>
        <strain evidence="2 3">768-28</strain>
    </source>
</reference>